<feature type="region of interest" description="Disordered" evidence="1">
    <location>
        <begin position="20"/>
        <end position="58"/>
    </location>
</feature>
<evidence type="ECO:0000259" key="3">
    <source>
        <dbReference type="Pfam" id="PF07589"/>
    </source>
</evidence>
<evidence type="ECO:0000313" key="4">
    <source>
        <dbReference type="EMBL" id="TWI51809.1"/>
    </source>
</evidence>
<gene>
    <name evidence="4" type="ORF">IP92_00798</name>
</gene>
<reference evidence="4 5" key="1">
    <citation type="journal article" date="2015" name="Stand. Genomic Sci.">
        <title>Genomic Encyclopedia of Bacterial and Archaeal Type Strains, Phase III: the genomes of soil and plant-associated and newly described type strains.</title>
        <authorList>
            <person name="Whitman W.B."/>
            <person name="Woyke T."/>
            <person name="Klenk H.P."/>
            <person name="Zhou Y."/>
            <person name="Lilburn T.G."/>
            <person name="Beck B.J."/>
            <person name="De Vos P."/>
            <person name="Vandamme P."/>
            <person name="Eisen J.A."/>
            <person name="Garrity G."/>
            <person name="Hugenholtz P."/>
            <person name="Kyrpides N.C."/>
        </authorList>
    </citation>
    <scope>NUCLEOTIDE SEQUENCE [LARGE SCALE GENOMIC DNA]</scope>
    <source>
        <strain evidence="4 5">CGMCC 1.10685</strain>
    </source>
</reference>
<dbReference type="EMBL" id="VLKW01000001">
    <property type="protein sequence ID" value="TWI51809.1"/>
    <property type="molecule type" value="Genomic_DNA"/>
</dbReference>
<proteinExistence type="predicted"/>
<name>A0A562Q4Z1_9BURK</name>
<sequence>MSTLRPLSFIAAFAFATSGYAAPSQEGSQQEAQQASPCDKAIQEDGVQARQQRKDADLDGRGACRLADGVVLTASRGNAGVTPSSGFTRDEAEPGRHRFGDDRDEHALRNGKRVYTVDMTTSEGRAAVGFGQSRGATDLFGETVDYVAWDGPVYGIPDAPGGRVTTLSKEAYGFIAAPQGADATVPVSTGGALTSRSGGRMADDSASTGPTLTPAPVPEPSTWAMLVGGLGALALLRRRR</sequence>
<dbReference type="Pfam" id="PF07589">
    <property type="entry name" value="PEP-CTERM"/>
    <property type="match status" value="1"/>
</dbReference>
<evidence type="ECO:0000256" key="2">
    <source>
        <dbReference type="SAM" id="SignalP"/>
    </source>
</evidence>
<accession>A0A562Q4Z1</accession>
<feature type="chain" id="PRO_5021701337" evidence="2">
    <location>
        <begin position="22"/>
        <end position="240"/>
    </location>
</feature>
<evidence type="ECO:0000256" key="1">
    <source>
        <dbReference type="SAM" id="MobiDB-lite"/>
    </source>
</evidence>
<feature type="region of interest" description="Disordered" evidence="1">
    <location>
        <begin position="186"/>
        <end position="220"/>
    </location>
</feature>
<dbReference type="RefSeq" id="WP_199271820.1">
    <property type="nucleotide sequence ID" value="NZ_CP046904.1"/>
</dbReference>
<feature type="domain" description="Ice-binding protein C-terminal" evidence="3">
    <location>
        <begin position="216"/>
        <end position="240"/>
    </location>
</feature>
<organism evidence="4 5">
    <name type="scientific">Pseudoduganella flava</name>
    <dbReference type="NCBI Taxonomy" id="871742"/>
    <lineage>
        <taxon>Bacteria</taxon>
        <taxon>Pseudomonadati</taxon>
        <taxon>Pseudomonadota</taxon>
        <taxon>Betaproteobacteria</taxon>
        <taxon>Burkholderiales</taxon>
        <taxon>Oxalobacteraceae</taxon>
        <taxon>Telluria group</taxon>
        <taxon>Pseudoduganella</taxon>
    </lineage>
</organism>
<evidence type="ECO:0000313" key="5">
    <source>
        <dbReference type="Proteomes" id="UP000315112"/>
    </source>
</evidence>
<dbReference type="AlphaFoldDB" id="A0A562Q4Z1"/>
<protein>
    <submittedName>
        <fullName evidence="4">Putative secreted protein with PEP-CTERM sorting signal/MYXO-CTERM domain-containing protein</fullName>
    </submittedName>
</protein>
<dbReference type="NCBIfam" id="TIGR02595">
    <property type="entry name" value="PEP_CTERM"/>
    <property type="match status" value="1"/>
</dbReference>
<comment type="caution">
    <text evidence="4">The sequence shown here is derived from an EMBL/GenBank/DDBJ whole genome shotgun (WGS) entry which is preliminary data.</text>
</comment>
<keyword evidence="2" id="KW-0732">Signal</keyword>
<dbReference type="Proteomes" id="UP000315112">
    <property type="component" value="Unassembled WGS sequence"/>
</dbReference>
<feature type="compositionally biased region" description="Low complexity" evidence="1">
    <location>
        <begin position="20"/>
        <end position="37"/>
    </location>
</feature>
<feature type="signal peptide" evidence="2">
    <location>
        <begin position="1"/>
        <end position="21"/>
    </location>
</feature>
<dbReference type="InterPro" id="IPR013424">
    <property type="entry name" value="Ice-binding_C"/>
</dbReference>